<comment type="caution">
    <text evidence="3">The sequence shown here is derived from an EMBL/GenBank/DDBJ whole genome shotgun (WGS) entry which is preliminary data.</text>
</comment>
<gene>
    <name evidence="3" type="ORF">JOF56_006749</name>
</gene>
<feature type="domain" description="Amidase" evidence="2">
    <location>
        <begin position="63"/>
        <end position="509"/>
    </location>
</feature>
<evidence type="ECO:0000259" key="2">
    <source>
        <dbReference type="Pfam" id="PF01425"/>
    </source>
</evidence>
<dbReference type="PANTHER" id="PTHR42678:SF34">
    <property type="entry name" value="OS04G0183300 PROTEIN"/>
    <property type="match status" value="1"/>
</dbReference>
<organism evidence="3 4">
    <name type="scientific">Kibdelosporangium banguiense</name>
    <dbReference type="NCBI Taxonomy" id="1365924"/>
    <lineage>
        <taxon>Bacteria</taxon>
        <taxon>Bacillati</taxon>
        <taxon>Actinomycetota</taxon>
        <taxon>Actinomycetes</taxon>
        <taxon>Pseudonocardiales</taxon>
        <taxon>Pseudonocardiaceae</taxon>
        <taxon>Kibdelosporangium</taxon>
    </lineage>
</organism>
<feature type="signal peptide" evidence="1">
    <location>
        <begin position="1"/>
        <end position="23"/>
    </location>
</feature>
<dbReference type="PANTHER" id="PTHR42678">
    <property type="entry name" value="AMIDASE"/>
    <property type="match status" value="1"/>
</dbReference>
<keyword evidence="1" id="KW-0732">Signal</keyword>
<dbReference type="InterPro" id="IPR023631">
    <property type="entry name" value="Amidase_dom"/>
</dbReference>
<dbReference type="Proteomes" id="UP001519332">
    <property type="component" value="Unassembled WGS sequence"/>
</dbReference>
<keyword evidence="4" id="KW-1185">Reference proteome</keyword>
<dbReference type="SUPFAM" id="SSF75304">
    <property type="entry name" value="Amidase signature (AS) enzymes"/>
    <property type="match status" value="1"/>
</dbReference>
<evidence type="ECO:0000256" key="1">
    <source>
        <dbReference type="SAM" id="SignalP"/>
    </source>
</evidence>
<accession>A0ABS4TQV9</accession>
<evidence type="ECO:0000313" key="3">
    <source>
        <dbReference type="EMBL" id="MBP2326364.1"/>
    </source>
</evidence>
<protein>
    <submittedName>
        <fullName evidence="3">Amidase</fullName>
        <ecNumber evidence="3">3.5.1.4</ecNumber>
    </submittedName>
</protein>
<dbReference type="Pfam" id="PF01425">
    <property type="entry name" value="Amidase"/>
    <property type="match status" value="1"/>
</dbReference>
<keyword evidence="3" id="KW-0378">Hydrolase</keyword>
<name>A0ABS4TQV9_9PSEU</name>
<reference evidence="3 4" key="1">
    <citation type="submission" date="2021-03" db="EMBL/GenBank/DDBJ databases">
        <title>Sequencing the genomes of 1000 actinobacteria strains.</title>
        <authorList>
            <person name="Klenk H.-P."/>
        </authorList>
    </citation>
    <scope>NUCLEOTIDE SEQUENCE [LARGE SCALE GENOMIC DNA]</scope>
    <source>
        <strain evidence="3 4">DSM 46670</strain>
    </source>
</reference>
<dbReference type="Gene3D" id="3.90.1300.10">
    <property type="entry name" value="Amidase signature (AS) domain"/>
    <property type="match status" value="1"/>
</dbReference>
<evidence type="ECO:0000313" key="4">
    <source>
        <dbReference type="Proteomes" id="UP001519332"/>
    </source>
</evidence>
<dbReference type="InterPro" id="IPR036928">
    <property type="entry name" value="AS_sf"/>
</dbReference>
<sequence length="532" mass="56265">MRGRLAALSLFIAIMLVGPAITAASAPAVPGSSPTVAGIDLEKATIPDLQRAMDRGRLSSVQLTLFYLHRIRALNPKLNAVITTNPDALRLAFESDLRRQRHRTKGAMDGIPVLVKDNIDTADRQATTAGSFALAKSRPTRDAHAVSRLRDAGAVILGKANMSQWAGYRSFNGSSGWTSVGGQTNNPYVLDRNPCGSSSGSGVAVSAHLATVAVGTETDGSIVCPSGQNGIVGVKPSLGLVSQSGVVPITAKQDTVGPMARNVVDAAILLAALNGPDRRDPATVDAASHALRDYTKFLKPQSLRGKRIGVWRDTYGVTPETIAKFDKAVQELRRLGATPVDVSIPYIDIIDANEFPAIRTEFKHYLNAYLASTGGTHPADLAGLIKFNEDNAAVEMKYFAHELWVRSQATNGDLNDPAYKALRAAATSAGQRGLDETLRNHRLDAIVSPTNNAAWKTRLGVGDGGLFVGSSGPAAVAGYANVTVPMAFDGALPLGMSFMGAKFSEPDLLALAYAFEQGTKARQLPKFLPTIG</sequence>
<dbReference type="GO" id="GO:0004040">
    <property type="term" value="F:amidase activity"/>
    <property type="evidence" value="ECO:0007669"/>
    <property type="project" value="UniProtKB-EC"/>
</dbReference>
<dbReference type="EC" id="3.5.1.4" evidence="3"/>
<feature type="chain" id="PRO_5047172632" evidence="1">
    <location>
        <begin position="24"/>
        <end position="532"/>
    </location>
</feature>
<proteinExistence type="predicted"/>
<dbReference type="NCBIfam" id="NF006006">
    <property type="entry name" value="PRK08137.1"/>
    <property type="match status" value="1"/>
</dbReference>
<dbReference type="EMBL" id="JAGINW010000001">
    <property type="protein sequence ID" value="MBP2326364.1"/>
    <property type="molecule type" value="Genomic_DNA"/>
</dbReference>